<dbReference type="Pfam" id="PF01702">
    <property type="entry name" value="TGT"/>
    <property type="match status" value="2"/>
</dbReference>
<dbReference type="InterPro" id="IPR036511">
    <property type="entry name" value="TGT-like_sf"/>
</dbReference>
<dbReference type="EMBL" id="JAULSR010000001">
    <property type="protein sequence ID" value="KAK0635321.1"/>
    <property type="molecule type" value="Genomic_DNA"/>
</dbReference>
<keyword evidence="4" id="KW-1185">Reference proteome</keyword>
<feature type="domain" description="tRNA-guanine(15) transglycosylase-like" evidence="2">
    <location>
        <begin position="299"/>
        <end position="374"/>
    </location>
</feature>
<dbReference type="PANTHER" id="PTHR46064">
    <property type="entry name" value="QUEUINE TRNA-RIBOSYLTRANSFERASE ACCESSORY SUBUNIT 2"/>
    <property type="match status" value="1"/>
</dbReference>
<dbReference type="Proteomes" id="UP001174934">
    <property type="component" value="Unassembled WGS sequence"/>
</dbReference>
<dbReference type="Gene3D" id="3.20.20.105">
    <property type="entry name" value="Queuine tRNA-ribosyltransferase-like"/>
    <property type="match status" value="1"/>
</dbReference>
<reference evidence="3" key="1">
    <citation type="submission" date="2023-06" db="EMBL/GenBank/DDBJ databases">
        <title>Genome-scale phylogeny and comparative genomics of the fungal order Sordariales.</title>
        <authorList>
            <consortium name="Lawrence Berkeley National Laboratory"/>
            <person name="Hensen N."/>
            <person name="Bonometti L."/>
            <person name="Westerberg I."/>
            <person name="Brannstrom I.O."/>
            <person name="Guillou S."/>
            <person name="Cros-Aarteil S."/>
            <person name="Calhoun S."/>
            <person name="Haridas S."/>
            <person name="Kuo A."/>
            <person name="Mondo S."/>
            <person name="Pangilinan J."/>
            <person name="Riley R."/>
            <person name="LaButti K."/>
            <person name="Andreopoulos B."/>
            <person name="Lipzen A."/>
            <person name="Chen C."/>
            <person name="Yanf M."/>
            <person name="Daum C."/>
            <person name="Ng V."/>
            <person name="Clum A."/>
            <person name="Steindorff A."/>
            <person name="Ohm R."/>
            <person name="Martin F."/>
            <person name="Silar P."/>
            <person name="Natvig D."/>
            <person name="Lalanne C."/>
            <person name="Gautier V."/>
            <person name="Ament-velasquez S.L."/>
            <person name="Kruys A."/>
            <person name="Hutchinson M.I."/>
            <person name="Powell A.J."/>
            <person name="Barry K."/>
            <person name="Miller A.N."/>
            <person name="Grigoriev I.V."/>
            <person name="Debuchy R."/>
            <person name="Gladieux P."/>
            <person name="Thoren M.H."/>
            <person name="Johannesson H."/>
        </authorList>
    </citation>
    <scope>NUCLEOTIDE SEQUENCE</scope>
    <source>
        <strain evidence="3">SMH3391-2</strain>
    </source>
</reference>
<proteinExistence type="predicted"/>
<comment type="caution">
    <text evidence="3">The sequence shown here is derived from an EMBL/GenBank/DDBJ whole genome shotgun (WGS) entry which is preliminary data.</text>
</comment>
<accession>A0AA39XKJ4</accession>
<dbReference type="AlphaFoldDB" id="A0AA39XKJ4"/>
<sequence length="476" mass="51544">MTNDGHELADEPAAMTFELLKAAVRDGTTVARLGRLALTGCKSVVDTPNYFGLTSRGVVPHVTPDNVSKHLQTNGAYLALEDFIERPQQYSTRSPPIYETPSALGKPLHGFTALPSSFITVLGARRLPAVPAPAGNTNHAVSIFTSTGFQVLPTKDYRNAVQVLKPDIAIPPADLTHGPTTPTSKRAVKMAERTDDWIKEWFVDDDTTPTASTFAPVLPIPYSMQWEYLERLSEDLTTDNRRLAGLALYDADIIPDLNHHLPNLLPLPRLSLAAPPTPHHILRQISLGVDLFALPFINATDLSPFVQNCTCYACTRHHRAFVHHLLSAHEMLGWTLLQLHNHAVVAAFFAGIRQTLAVSDDAFEAARAQFHAVYEPELPAGTGERPRARGYHFKSGAGEGKRNKPGWGKLGEEEEAAAVAGKAKGDGAAVDGVDGVDGKLQDLSLSGEEVKIEFLISGTVTGETIGVTEAAVEKDR</sequence>
<evidence type="ECO:0000259" key="2">
    <source>
        <dbReference type="Pfam" id="PF01702"/>
    </source>
</evidence>
<evidence type="ECO:0000313" key="3">
    <source>
        <dbReference type="EMBL" id="KAK0635321.1"/>
    </source>
</evidence>
<feature type="domain" description="tRNA-guanine(15) transglycosylase-like" evidence="2">
    <location>
        <begin position="31"/>
        <end position="297"/>
    </location>
</feature>
<dbReference type="InterPro" id="IPR050852">
    <property type="entry name" value="Queuine_tRNA-ribosyltrfase"/>
</dbReference>
<organism evidence="3 4">
    <name type="scientific">Bombardia bombarda</name>
    <dbReference type="NCBI Taxonomy" id="252184"/>
    <lineage>
        <taxon>Eukaryota</taxon>
        <taxon>Fungi</taxon>
        <taxon>Dikarya</taxon>
        <taxon>Ascomycota</taxon>
        <taxon>Pezizomycotina</taxon>
        <taxon>Sordariomycetes</taxon>
        <taxon>Sordariomycetidae</taxon>
        <taxon>Sordariales</taxon>
        <taxon>Lasiosphaeriaceae</taxon>
        <taxon>Bombardia</taxon>
    </lineage>
</organism>
<dbReference type="PANTHER" id="PTHR46064:SF1">
    <property type="entry name" value="QUEUINE TRNA-RIBOSYLTRANSFERASE ACCESSORY SUBUNIT 2"/>
    <property type="match status" value="1"/>
</dbReference>
<gene>
    <name evidence="3" type="ORF">B0T17DRAFT_515941</name>
</gene>
<protein>
    <submittedName>
        <fullName evidence="3">tRNA-guanine(15) transglycosylase-like protein</fullName>
    </submittedName>
</protein>
<name>A0AA39XKJ4_9PEZI</name>
<dbReference type="SUPFAM" id="SSF51713">
    <property type="entry name" value="tRNA-guanine transglycosylase"/>
    <property type="match status" value="1"/>
</dbReference>
<dbReference type="GO" id="GO:0006400">
    <property type="term" value="P:tRNA modification"/>
    <property type="evidence" value="ECO:0007669"/>
    <property type="project" value="InterPro"/>
</dbReference>
<evidence type="ECO:0000256" key="1">
    <source>
        <dbReference type="SAM" id="MobiDB-lite"/>
    </source>
</evidence>
<feature type="region of interest" description="Disordered" evidence="1">
    <location>
        <begin position="379"/>
        <end position="409"/>
    </location>
</feature>
<dbReference type="InterPro" id="IPR002616">
    <property type="entry name" value="tRNA_ribo_trans-like"/>
</dbReference>
<evidence type="ECO:0000313" key="4">
    <source>
        <dbReference type="Proteomes" id="UP001174934"/>
    </source>
</evidence>